<organism evidence="2 3">
    <name type="scientific">Granulicella pectinivorans</name>
    <dbReference type="NCBI Taxonomy" id="474950"/>
    <lineage>
        <taxon>Bacteria</taxon>
        <taxon>Pseudomonadati</taxon>
        <taxon>Acidobacteriota</taxon>
        <taxon>Terriglobia</taxon>
        <taxon>Terriglobales</taxon>
        <taxon>Acidobacteriaceae</taxon>
        <taxon>Granulicella</taxon>
    </lineage>
</organism>
<dbReference type="Proteomes" id="UP000199024">
    <property type="component" value="Unassembled WGS sequence"/>
</dbReference>
<evidence type="ECO:0000256" key="1">
    <source>
        <dbReference type="SAM" id="Phobius"/>
    </source>
</evidence>
<dbReference type="RefSeq" id="WP_089835784.1">
    <property type="nucleotide sequence ID" value="NZ_FOZL01000001.1"/>
</dbReference>
<name>A0A1I6L3I0_9BACT</name>
<proteinExistence type="predicted"/>
<protein>
    <submittedName>
        <fullName evidence="2">Uncharacterized protein</fullName>
    </submittedName>
</protein>
<accession>A0A1I6L3I0</accession>
<keyword evidence="1" id="KW-1133">Transmembrane helix</keyword>
<sequence>MMRNIFSCLFQCVLFLVTFALGSFLLHPFNKRTTLAPDALHTRVFIWDGLLLMLILYVLVLFVEVLMKRIKTAGPWTTVALGVAALLGFLMKFGFLSIDRM</sequence>
<keyword evidence="1" id="KW-0472">Membrane</keyword>
<dbReference type="EMBL" id="FOZL01000001">
    <property type="protein sequence ID" value="SFR98009.1"/>
    <property type="molecule type" value="Genomic_DNA"/>
</dbReference>
<dbReference type="AlphaFoldDB" id="A0A1I6L3I0"/>
<dbReference type="STRING" id="474950.SAMN05421771_0205"/>
<keyword evidence="3" id="KW-1185">Reference proteome</keyword>
<feature type="transmembrane region" description="Helical" evidence="1">
    <location>
        <begin position="79"/>
        <end position="98"/>
    </location>
</feature>
<feature type="transmembrane region" description="Helical" evidence="1">
    <location>
        <begin position="44"/>
        <end position="67"/>
    </location>
</feature>
<keyword evidence="1" id="KW-0812">Transmembrane</keyword>
<evidence type="ECO:0000313" key="2">
    <source>
        <dbReference type="EMBL" id="SFR98009.1"/>
    </source>
</evidence>
<reference evidence="2 3" key="1">
    <citation type="submission" date="2016-10" db="EMBL/GenBank/DDBJ databases">
        <authorList>
            <person name="de Groot N.N."/>
        </authorList>
    </citation>
    <scope>NUCLEOTIDE SEQUENCE [LARGE SCALE GENOMIC DNA]</scope>
    <source>
        <strain evidence="2 3">DSM 21001</strain>
    </source>
</reference>
<evidence type="ECO:0000313" key="3">
    <source>
        <dbReference type="Proteomes" id="UP000199024"/>
    </source>
</evidence>
<gene>
    <name evidence="2" type="ORF">SAMN05421771_0205</name>
</gene>